<dbReference type="EMBL" id="BAABGA010000035">
    <property type="protein sequence ID" value="GAA4455577.1"/>
    <property type="molecule type" value="Genomic_DNA"/>
</dbReference>
<accession>A0ABP8MWZ6</accession>
<feature type="signal peptide" evidence="1">
    <location>
        <begin position="1"/>
        <end position="29"/>
    </location>
</feature>
<dbReference type="Proteomes" id="UP001500840">
    <property type="component" value="Unassembled WGS sequence"/>
</dbReference>
<gene>
    <name evidence="2" type="ORF">GCM10023156_29820</name>
</gene>
<evidence type="ECO:0000313" key="3">
    <source>
        <dbReference type="Proteomes" id="UP001500840"/>
    </source>
</evidence>
<protein>
    <recommendedName>
        <fullName evidence="4">LamG-like jellyroll fold domain-containing protein</fullName>
    </recommendedName>
</protein>
<sequence length="542" mass="59621">MLCRRFYCGLPSVLPQLAVILAFCTSLGAADELRMKAVVPDENAQAEKVALINEIYQHDYESAETREQKLRFAQKLYHVGLETKNDPTGRFVLLRIARDIAIEQRDPNTTIRAIDAMDETFQIDALQMKVASLTSIASATRMRSEQKEVAAELISLIDQCVKSDRYAIAEPLPAIAISAALKARDTPLRVAAIAREDELVRLTGDYNRIANSLETLAVNSDAPEANLAVGKFYCFSKGDWARGLPMLAVGTDQVLKSLSLQEMALPADAMSIGEGWWEFAESTSEWEKKHIRKHAAMWYAKALPDLSGLNKARIQRRIQEAGLQRNDGTANAHSAPQFALALDGKTSYVSVNTLRYDGRYPITVEAIVRVDVPPKTTGVICGTYDDAGLGLAILKNGLWEFAVRSRSAGYRLSQSDKSATLGKWTHVAGVYDMSQCYLCVDGKIQSSVQPVPGGHKASKIPIQLGINPGRVRVDFFHGEIRELRISKVARYTAPFKAAQEFDADDDTILLLKFNEGSGVVAKDLSGNQHHGAIVNGTWIPLN</sequence>
<organism evidence="2 3">
    <name type="scientific">Novipirellula rosea</name>
    <dbReference type="NCBI Taxonomy" id="1031540"/>
    <lineage>
        <taxon>Bacteria</taxon>
        <taxon>Pseudomonadati</taxon>
        <taxon>Planctomycetota</taxon>
        <taxon>Planctomycetia</taxon>
        <taxon>Pirellulales</taxon>
        <taxon>Pirellulaceae</taxon>
        <taxon>Novipirellula</taxon>
    </lineage>
</organism>
<dbReference type="SUPFAM" id="SSF49899">
    <property type="entry name" value="Concanavalin A-like lectins/glucanases"/>
    <property type="match status" value="1"/>
</dbReference>
<keyword evidence="1" id="KW-0732">Signal</keyword>
<evidence type="ECO:0000256" key="1">
    <source>
        <dbReference type="SAM" id="SignalP"/>
    </source>
</evidence>
<dbReference type="RefSeq" id="WP_345323243.1">
    <property type="nucleotide sequence ID" value="NZ_BAABGA010000035.1"/>
</dbReference>
<proteinExistence type="predicted"/>
<dbReference type="Pfam" id="PF13385">
    <property type="entry name" value="Laminin_G_3"/>
    <property type="match status" value="1"/>
</dbReference>
<name>A0ABP8MWZ6_9BACT</name>
<comment type="caution">
    <text evidence="2">The sequence shown here is derived from an EMBL/GenBank/DDBJ whole genome shotgun (WGS) entry which is preliminary data.</text>
</comment>
<keyword evidence="3" id="KW-1185">Reference proteome</keyword>
<reference evidence="3" key="1">
    <citation type="journal article" date="2019" name="Int. J. Syst. Evol. Microbiol.">
        <title>The Global Catalogue of Microorganisms (GCM) 10K type strain sequencing project: providing services to taxonomists for standard genome sequencing and annotation.</title>
        <authorList>
            <consortium name="The Broad Institute Genomics Platform"/>
            <consortium name="The Broad Institute Genome Sequencing Center for Infectious Disease"/>
            <person name="Wu L."/>
            <person name="Ma J."/>
        </authorList>
    </citation>
    <scope>NUCLEOTIDE SEQUENCE [LARGE SCALE GENOMIC DNA]</scope>
    <source>
        <strain evidence="3">JCM 17759</strain>
    </source>
</reference>
<dbReference type="Gene3D" id="2.60.120.200">
    <property type="match status" value="1"/>
</dbReference>
<dbReference type="InterPro" id="IPR013320">
    <property type="entry name" value="ConA-like_dom_sf"/>
</dbReference>
<feature type="chain" id="PRO_5045393278" description="LamG-like jellyroll fold domain-containing protein" evidence="1">
    <location>
        <begin position="30"/>
        <end position="542"/>
    </location>
</feature>
<evidence type="ECO:0008006" key="4">
    <source>
        <dbReference type="Google" id="ProtNLM"/>
    </source>
</evidence>
<evidence type="ECO:0000313" key="2">
    <source>
        <dbReference type="EMBL" id="GAA4455577.1"/>
    </source>
</evidence>